<dbReference type="Gene3D" id="1.25.40.10">
    <property type="entry name" value="Tetratricopeptide repeat domain"/>
    <property type="match status" value="3"/>
</dbReference>
<organism evidence="5 6">
    <name type="scientific">Desulfomonile tiedjei</name>
    <dbReference type="NCBI Taxonomy" id="2358"/>
    <lineage>
        <taxon>Bacteria</taxon>
        <taxon>Pseudomonadati</taxon>
        <taxon>Thermodesulfobacteriota</taxon>
        <taxon>Desulfomonilia</taxon>
        <taxon>Desulfomonilales</taxon>
        <taxon>Desulfomonilaceae</taxon>
        <taxon>Desulfomonile</taxon>
    </lineage>
</organism>
<evidence type="ECO:0000256" key="3">
    <source>
        <dbReference type="PROSITE-ProRule" id="PRU00339"/>
    </source>
</evidence>
<evidence type="ECO:0000313" key="5">
    <source>
        <dbReference type="EMBL" id="MBI5249044.1"/>
    </source>
</evidence>
<dbReference type="SUPFAM" id="SSF48452">
    <property type="entry name" value="TPR-like"/>
    <property type="match status" value="2"/>
</dbReference>
<protein>
    <submittedName>
        <fullName evidence="5">Tetratricopeptide repeat protein</fullName>
    </submittedName>
</protein>
<keyword evidence="2 3" id="KW-0802">TPR repeat</keyword>
<feature type="transmembrane region" description="Helical" evidence="4">
    <location>
        <begin position="20"/>
        <end position="41"/>
    </location>
</feature>
<dbReference type="InterPro" id="IPR011990">
    <property type="entry name" value="TPR-like_helical_dom_sf"/>
</dbReference>
<evidence type="ECO:0000313" key="6">
    <source>
        <dbReference type="Proteomes" id="UP000807825"/>
    </source>
</evidence>
<dbReference type="AlphaFoldDB" id="A0A9D6Z2Q1"/>
<comment type="caution">
    <text evidence="5">The sequence shown here is derived from an EMBL/GenBank/DDBJ whole genome shotgun (WGS) entry which is preliminary data.</text>
</comment>
<evidence type="ECO:0000256" key="1">
    <source>
        <dbReference type="ARBA" id="ARBA00022737"/>
    </source>
</evidence>
<keyword evidence="4" id="KW-0812">Transmembrane</keyword>
<evidence type="ECO:0000256" key="4">
    <source>
        <dbReference type="SAM" id="Phobius"/>
    </source>
</evidence>
<gene>
    <name evidence="5" type="ORF">HY912_06075</name>
</gene>
<dbReference type="InterPro" id="IPR050498">
    <property type="entry name" value="Ycf3"/>
</dbReference>
<dbReference type="Pfam" id="PF13181">
    <property type="entry name" value="TPR_8"/>
    <property type="match status" value="1"/>
</dbReference>
<name>A0A9D6Z2Q1_9BACT</name>
<evidence type="ECO:0000256" key="2">
    <source>
        <dbReference type="ARBA" id="ARBA00022803"/>
    </source>
</evidence>
<dbReference type="PANTHER" id="PTHR44858">
    <property type="entry name" value="TETRATRICOPEPTIDE REPEAT PROTEIN 6"/>
    <property type="match status" value="1"/>
</dbReference>
<dbReference type="Pfam" id="PF13432">
    <property type="entry name" value="TPR_16"/>
    <property type="match status" value="2"/>
</dbReference>
<keyword evidence="4" id="KW-0472">Membrane</keyword>
<dbReference type="PANTHER" id="PTHR44858:SF1">
    <property type="entry name" value="UDP-N-ACETYLGLUCOSAMINE--PEPTIDE N-ACETYLGLUCOSAMINYLTRANSFERASE SPINDLY-RELATED"/>
    <property type="match status" value="1"/>
</dbReference>
<proteinExistence type="predicted"/>
<accession>A0A9D6Z2Q1</accession>
<dbReference type="PROSITE" id="PS50005">
    <property type="entry name" value="TPR"/>
    <property type="match status" value="1"/>
</dbReference>
<feature type="repeat" description="TPR" evidence="3">
    <location>
        <begin position="116"/>
        <end position="149"/>
    </location>
</feature>
<dbReference type="InterPro" id="IPR019734">
    <property type="entry name" value="TPR_rpt"/>
</dbReference>
<sequence length="330" mass="36585">MKSNSSKIPNLRSERGSAVYSFLGFAIVAVCVIMAIFVFPWHQLGSSGQDTNYLSGMGALKNKQYTEALSYFDKSIRGNANNGAAYLGRAKANLHLGNIDKALDDANQAVEKKAGAEAYGQRGVIKKIQKKTDEALKDFAEAIKLDAKYAWAYAQRADIFSKQKDYDKALKDANDAVKANDRFVEGYRLRAWVLTRQGKCKDASLDFITVEKLSPNDALSMQDKAWFLLTCPDEKLQDTAKAMELAKKAVEISKEKDGVALETLAEACFRQGDALKAVEYQKKAIALGSKNCPDGSCVKEMQQRLQKYELASRQEVRSGYEILPLDSSLR</sequence>
<reference evidence="5" key="1">
    <citation type="submission" date="2020-07" db="EMBL/GenBank/DDBJ databases">
        <title>Huge and variable diversity of episymbiotic CPR bacteria and DPANN archaea in groundwater ecosystems.</title>
        <authorList>
            <person name="He C.Y."/>
            <person name="Keren R."/>
            <person name="Whittaker M."/>
            <person name="Farag I.F."/>
            <person name="Doudna J."/>
            <person name="Cate J.H.D."/>
            <person name="Banfield J.F."/>
        </authorList>
    </citation>
    <scope>NUCLEOTIDE SEQUENCE</scope>
    <source>
        <strain evidence="5">NC_groundwater_1664_Pr3_B-0.1um_52_9</strain>
    </source>
</reference>
<dbReference type="Proteomes" id="UP000807825">
    <property type="component" value="Unassembled WGS sequence"/>
</dbReference>
<keyword evidence="4" id="KW-1133">Transmembrane helix</keyword>
<dbReference type="EMBL" id="JACRDE010000175">
    <property type="protein sequence ID" value="MBI5249044.1"/>
    <property type="molecule type" value="Genomic_DNA"/>
</dbReference>
<keyword evidence="1" id="KW-0677">Repeat</keyword>
<dbReference type="SMART" id="SM00028">
    <property type="entry name" value="TPR"/>
    <property type="match status" value="6"/>
</dbReference>